<dbReference type="GO" id="GO:0031419">
    <property type="term" value="F:cobalamin binding"/>
    <property type="evidence" value="ECO:0007669"/>
    <property type="project" value="UniProtKB-KW"/>
</dbReference>
<dbReference type="GO" id="GO:0004494">
    <property type="term" value="F:methylmalonyl-CoA mutase activity"/>
    <property type="evidence" value="ECO:0007669"/>
    <property type="project" value="UniProtKB-EC"/>
</dbReference>
<dbReference type="GO" id="GO:0046872">
    <property type="term" value="F:metal ion binding"/>
    <property type="evidence" value="ECO:0007669"/>
    <property type="project" value="InterPro"/>
</dbReference>
<evidence type="ECO:0000256" key="1">
    <source>
        <dbReference type="ARBA" id="ARBA00001922"/>
    </source>
</evidence>
<dbReference type="Proteomes" id="UP000033220">
    <property type="component" value="Chromosome DSM 122"/>
</dbReference>
<dbReference type="InterPro" id="IPR024067">
    <property type="entry name" value="Me-malonyl-CoA_mutase_sm_su_N"/>
</dbReference>
<dbReference type="Gene3D" id="3.20.20.240">
    <property type="entry name" value="Methylmalonyl-CoA mutase"/>
    <property type="match status" value="1"/>
</dbReference>
<organism evidence="8 9">
    <name type="scientific">Pararhodospirillum photometricum DSM 122</name>
    <dbReference type="NCBI Taxonomy" id="1150469"/>
    <lineage>
        <taxon>Bacteria</taxon>
        <taxon>Pseudomonadati</taxon>
        <taxon>Pseudomonadota</taxon>
        <taxon>Alphaproteobacteria</taxon>
        <taxon>Rhodospirillales</taxon>
        <taxon>Rhodospirillaceae</taxon>
        <taxon>Pararhodospirillum</taxon>
    </lineage>
</organism>
<proteinExistence type="inferred from homology"/>
<gene>
    <name evidence="8" type="ORF">RSPPHO_02428</name>
</gene>
<keyword evidence="5" id="KW-0170">Cobalt</keyword>
<evidence type="ECO:0000259" key="7">
    <source>
        <dbReference type="Pfam" id="PF01642"/>
    </source>
</evidence>
<dbReference type="EMBL" id="HE663493">
    <property type="protein sequence ID" value="CCG09054.1"/>
    <property type="molecule type" value="Genomic_DNA"/>
</dbReference>
<dbReference type="CDD" id="cd03677">
    <property type="entry name" value="MM_CoA_mutase_beta"/>
    <property type="match status" value="1"/>
</dbReference>
<dbReference type="Gene3D" id="3.40.50.280">
    <property type="entry name" value="Cobalamin-binding domain"/>
    <property type="match status" value="1"/>
</dbReference>
<accession>H6SM39</accession>
<evidence type="ECO:0000256" key="3">
    <source>
        <dbReference type="ARBA" id="ARBA00022628"/>
    </source>
</evidence>
<dbReference type="GO" id="GO:0005737">
    <property type="term" value="C:cytoplasm"/>
    <property type="evidence" value="ECO:0007669"/>
    <property type="project" value="TreeGrafter"/>
</dbReference>
<feature type="compositionally biased region" description="Polar residues" evidence="6">
    <location>
        <begin position="125"/>
        <end position="136"/>
    </location>
</feature>
<evidence type="ECO:0000256" key="4">
    <source>
        <dbReference type="ARBA" id="ARBA00023235"/>
    </source>
</evidence>
<sequence length="907" mass="94443">MPGTATSTPTCPMAVSMWAPWSSPESSDGEIRSPPKVTTVWSAPGRLRSWATRVLRAASPPAPSASGSTSYTSLTCNKRKTALGRPSAHAGPPSNRPTTSSPAPQRARLVPVMPRAPYWLDSPPHISSSSQENQSKGRLGRRASPDPSFPQVLRPRIGGVWGGPPPQPSLFPSSKQSAPRLKSNHSLCYGAAASAVPAVAHRTDNDQDPMTEHTLALAADFPAATQEDWLAQVTKALNGAPFDKKMVTRTYEGFAIQPLYTRADWPGDQDPAGFPGATPFTRGATATGSAVAGWDVRQDVTHPDPAVANKIVLSELERGATSVGVRLDLAGRVGLDSDATAAADLAGAEGVMIGSLSDLETLLAGVYLEIAPVSLEAGAAFEAAAALLAALWERKGIAAGAALGAFNADPLGALATTGVLPMSIERALERLGALAAYTAATWPRVTAVQVSGAPYHDGGASEVQTLAAMLSTGVAYLRAMTATGLDAGTAARQIVFSLPLDADFFTGIAKLRALRRLWARVLEACGVPESDRAMRVAATTAARMLTRRDPWVNMLRTTVAGFAGAVGGADTLTVTPFDAALGISTDFARRIARNVQILLMEESSVGRVVDPAGGSWYVETLTNQIAREAWTRFQGLEQAGGMVNALTEGTLARDIDATWTARRKAVGLRRDAVTGVNEFPNLNEAPVETEAVDLAALRAAAAPRLAAARATVPDVACADTAIKAALKGTTLGTLVAALSDGMAGRAVAIKPHVVAEDFEALRDAADAWKADKGQYPQVFLVTLGPIADHTARATFARNLFEAGGIEAVPGGVLETVEDAVAAWQASQAPVAALCATDALYAEQAEAVARALKAAGLSRLYLAGKPGEAAEAWAQAGIDQYIHVGCDVLATLRDLHAHLGLPVEGTTP</sequence>
<keyword evidence="4 8" id="KW-0413">Isomerase</keyword>
<evidence type="ECO:0000256" key="6">
    <source>
        <dbReference type="SAM" id="MobiDB-lite"/>
    </source>
</evidence>
<dbReference type="HOGENOM" id="CLU_009523_6_0_5"/>
<feature type="domain" description="Methylmalonyl-CoA mutase alpha/beta chain catalytic" evidence="7">
    <location>
        <begin position="250"/>
        <end position="738"/>
    </location>
</feature>
<dbReference type="EC" id="5.4.99.2" evidence="8"/>
<keyword evidence="9" id="KW-1185">Reference proteome</keyword>
<dbReference type="STRING" id="1150469.RSPPHO_02428"/>
<evidence type="ECO:0000313" key="8">
    <source>
        <dbReference type="EMBL" id="CCG09054.1"/>
    </source>
</evidence>
<feature type="compositionally biased region" description="Polar residues" evidence="6">
    <location>
        <begin position="1"/>
        <end position="10"/>
    </location>
</feature>
<dbReference type="GO" id="GO:0019678">
    <property type="term" value="P:propionate metabolic process, methylmalonyl pathway"/>
    <property type="evidence" value="ECO:0007669"/>
    <property type="project" value="TreeGrafter"/>
</dbReference>
<dbReference type="PATRIC" id="fig|1150469.3.peg.2757"/>
<comment type="cofactor">
    <cofactor evidence="1">
        <name>adenosylcob(III)alamin</name>
        <dbReference type="ChEBI" id="CHEBI:18408"/>
    </cofactor>
</comment>
<evidence type="ECO:0000256" key="2">
    <source>
        <dbReference type="ARBA" id="ARBA00008465"/>
    </source>
</evidence>
<dbReference type="KEGG" id="rpm:RSPPHO_02428"/>
<dbReference type="PANTHER" id="PTHR48101">
    <property type="entry name" value="METHYLMALONYL-COA MUTASE, MITOCHONDRIAL-RELATED"/>
    <property type="match status" value="1"/>
</dbReference>
<keyword evidence="3" id="KW-0846">Cobalamin</keyword>
<dbReference type="eggNOG" id="COG1884">
    <property type="taxonomic scope" value="Bacteria"/>
</dbReference>
<dbReference type="Pfam" id="PF01642">
    <property type="entry name" value="MM_CoA_mutase"/>
    <property type="match status" value="1"/>
</dbReference>
<dbReference type="InterPro" id="IPR036724">
    <property type="entry name" value="Cobalamin-bd_sf"/>
</dbReference>
<dbReference type="InterPro" id="IPR006099">
    <property type="entry name" value="MeMalonylCoA_mutase_a/b_cat"/>
</dbReference>
<feature type="region of interest" description="Disordered" evidence="6">
    <location>
        <begin position="1"/>
        <end position="39"/>
    </location>
</feature>
<dbReference type="AlphaFoldDB" id="H6SM39"/>
<dbReference type="InterPro" id="IPR016176">
    <property type="entry name" value="Cbl-dep_enz_cat"/>
</dbReference>
<dbReference type="PANTHER" id="PTHR48101:SF4">
    <property type="entry name" value="METHYLMALONYL-COA MUTASE, MITOCHONDRIAL"/>
    <property type="match status" value="1"/>
</dbReference>
<name>H6SM39_PARPM</name>
<protein>
    <submittedName>
        <fullName evidence="8">Methylmalonyl-CoA mutase</fullName>
        <ecNumber evidence="8">5.4.99.2</ecNumber>
    </submittedName>
</protein>
<dbReference type="SUPFAM" id="SSF52242">
    <property type="entry name" value="Cobalamin (vitamin B12)-binding domain"/>
    <property type="match status" value="1"/>
</dbReference>
<feature type="region of interest" description="Disordered" evidence="6">
    <location>
        <begin position="83"/>
        <end position="152"/>
    </location>
</feature>
<evidence type="ECO:0000313" key="9">
    <source>
        <dbReference type="Proteomes" id="UP000033220"/>
    </source>
</evidence>
<comment type="similarity">
    <text evidence="2">Belongs to the methylmalonyl-CoA mutase family.</text>
</comment>
<reference evidence="8 9" key="1">
    <citation type="submission" date="2012-02" db="EMBL/GenBank/DDBJ databases">
        <title>Shotgun genome sequence of Phaeospirillum photometricum DSM 122.</title>
        <authorList>
            <person name="Duquesne K."/>
            <person name="Sturgis J."/>
        </authorList>
    </citation>
    <scope>NUCLEOTIDE SEQUENCE [LARGE SCALE GENOMIC DNA]</scope>
    <source>
        <strain evidence="9">DSM122</strain>
    </source>
</reference>
<evidence type="ECO:0000256" key="5">
    <source>
        <dbReference type="ARBA" id="ARBA00023285"/>
    </source>
</evidence>
<dbReference type="Gene3D" id="1.10.196.20">
    <property type="match status" value="1"/>
</dbReference>
<dbReference type="SUPFAM" id="SSF51703">
    <property type="entry name" value="Cobalamin (vitamin B12)-dependent enzymes"/>
    <property type="match status" value="1"/>
</dbReference>